<name>A0AAV5WFF6_9BILA</name>
<evidence type="ECO:0000256" key="1">
    <source>
        <dbReference type="SAM" id="MobiDB-lite"/>
    </source>
</evidence>
<organism evidence="2 3">
    <name type="scientific">Pristionchus fissidentatus</name>
    <dbReference type="NCBI Taxonomy" id="1538716"/>
    <lineage>
        <taxon>Eukaryota</taxon>
        <taxon>Metazoa</taxon>
        <taxon>Ecdysozoa</taxon>
        <taxon>Nematoda</taxon>
        <taxon>Chromadorea</taxon>
        <taxon>Rhabditida</taxon>
        <taxon>Rhabditina</taxon>
        <taxon>Diplogasteromorpha</taxon>
        <taxon>Diplogasteroidea</taxon>
        <taxon>Neodiplogasteridae</taxon>
        <taxon>Pristionchus</taxon>
    </lineage>
</organism>
<gene>
    <name evidence="2" type="ORF">PFISCL1PPCAC_21525</name>
</gene>
<dbReference type="EMBL" id="BTSY01000005">
    <property type="protein sequence ID" value="GMT30228.1"/>
    <property type="molecule type" value="Genomic_DNA"/>
</dbReference>
<dbReference type="AlphaFoldDB" id="A0AAV5WFF6"/>
<accession>A0AAV5WFF6</accession>
<dbReference type="Proteomes" id="UP001432322">
    <property type="component" value="Unassembled WGS sequence"/>
</dbReference>
<reference evidence="2" key="1">
    <citation type="submission" date="2023-10" db="EMBL/GenBank/DDBJ databases">
        <title>Genome assembly of Pristionchus species.</title>
        <authorList>
            <person name="Yoshida K."/>
            <person name="Sommer R.J."/>
        </authorList>
    </citation>
    <scope>NUCLEOTIDE SEQUENCE</scope>
    <source>
        <strain evidence="2">RS5133</strain>
    </source>
</reference>
<sequence>STRMTSTPERIIKCHSCHHSLSSRRNLGFLGSHVLGCGHIICDGCRDTNGVLGGKVWCSTCKKLTECRTKSAESSSIVRKILQEKKFRCDRHTNQLGEAQCPCGEVVCKLCAKSFHADHFNYGELFANADEIESEMARIRWLKRLLADEDRETKKMKEEINANVTAANKEIVSKFTLIIAQAISRCLDLLGQVAAVGRIQHEKLDVRSVVVRNKLDNMQKSIALADQCKFARNPINRLKLQKQALDICRTIQGMEELPKETQLKISFSSDVLSAIASNGDVITANLFTDEGTDLQVNTLPTALISTNLNEDRCVMAFHRFHKVLQRTVPVLNSEYSHPGFALIAYAAAPVVVLPPPSDTIYMAIANSTDSSDSAPRYELACKRIRHGTEAAAAASVAADVATVGSKHHKAPLIIPKASQASHGYRPFNTILPTLRGWKRVHMDETNPQRGSTEFPTSKIGIDDGTSENVDHDYDNCVKSDQPGPSSPKRIKVEEEEEEIDGSKHMENLMGFVAVCDQAMKLEDAEGAKMDKEVKLEVDEGGGSMVVKNDNY</sequence>
<feature type="non-terminal residue" evidence="2">
    <location>
        <position position="1"/>
    </location>
</feature>
<evidence type="ECO:0008006" key="4">
    <source>
        <dbReference type="Google" id="ProtNLM"/>
    </source>
</evidence>
<evidence type="ECO:0000313" key="2">
    <source>
        <dbReference type="EMBL" id="GMT30228.1"/>
    </source>
</evidence>
<evidence type="ECO:0000313" key="3">
    <source>
        <dbReference type="Proteomes" id="UP001432322"/>
    </source>
</evidence>
<keyword evidence="3" id="KW-1185">Reference proteome</keyword>
<comment type="caution">
    <text evidence="2">The sequence shown here is derived from an EMBL/GenBank/DDBJ whole genome shotgun (WGS) entry which is preliminary data.</text>
</comment>
<proteinExistence type="predicted"/>
<protein>
    <recommendedName>
        <fullName evidence="4">RING-type domain-containing protein</fullName>
    </recommendedName>
</protein>
<feature type="region of interest" description="Disordered" evidence="1">
    <location>
        <begin position="444"/>
        <end position="470"/>
    </location>
</feature>